<reference evidence="1 2" key="1">
    <citation type="submission" date="2024-06" db="EMBL/GenBank/DDBJ databases">
        <authorList>
            <person name="Kraege A."/>
            <person name="Thomma B."/>
        </authorList>
    </citation>
    <scope>NUCLEOTIDE SEQUENCE [LARGE SCALE GENOMIC DNA]</scope>
</reference>
<dbReference type="PANTHER" id="PTHR15852">
    <property type="entry name" value="PLASTID TRANSCRIPTIONALLY ACTIVE PROTEIN"/>
    <property type="match status" value="1"/>
</dbReference>
<gene>
    <name evidence="1" type="primary">g10447</name>
    <name evidence="1" type="ORF">VP750_LOCUS9376</name>
</gene>
<dbReference type="EMBL" id="CAXHTA020000017">
    <property type="protein sequence ID" value="CAL5227470.1"/>
    <property type="molecule type" value="Genomic_DNA"/>
</dbReference>
<name>A0ABP1G7X3_9CHLO</name>
<evidence type="ECO:0000313" key="2">
    <source>
        <dbReference type="Proteomes" id="UP001497392"/>
    </source>
</evidence>
<comment type="caution">
    <text evidence="1">The sequence shown here is derived from an EMBL/GenBank/DDBJ whole genome shotgun (WGS) entry which is preliminary data.</text>
</comment>
<sequence>MGLELSRGSLTCQHCDARRAVNHDHSSFSINTGTKARSVLRDKPRQRLHCIRAEPQLQELIVGGAVLTAVTAAIVNGFKGEPKICDLCQGVGGTKCFACSGSGLSKSLPERKLAPGGLKRDFLGRVPDPEACRVCGGSGMNLCSRCRGSGYLRSL</sequence>
<keyword evidence="2" id="KW-1185">Reference proteome</keyword>
<dbReference type="Proteomes" id="UP001497392">
    <property type="component" value="Unassembled WGS sequence"/>
</dbReference>
<organism evidence="1 2">
    <name type="scientific">Coccomyxa viridis</name>
    <dbReference type="NCBI Taxonomy" id="1274662"/>
    <lineage>
        <taxon>Eukaryota</taxon>
        <taxon>Viridiplantae</taxon>
        <taxon>Chlorophyta</taxon>
        <taxon>core chlorophytes</taxon>
        <taxon>Trebouxiophyceae</taxon>
        <taxon>Trebouxiophyceae incertae sedis</taxon>
        <taxon>Coccomyxaceae</taxon>
        <taxon>Coccomyxa</taxon>
    </lineage>
</organism>
<accession>A0ABP1G7X3</accession>
<proteinExistence type="predicted"/>
<evidence type="ECO:0000313" key="1">
    <source>
        <dbReference type="EMBL" id="CAL5227470.1"/>
    </source>
</evidence>
<protein>
    <submittedName>
        <fullName evidence="1">G10447 protein</fullName>
    </submittedName>
</protein>
<dbReference type="PANTHER" id="PTHR15852:SF52">
    <property type="entry name" value="THYLAKOID LUMENAL P17.1 PROTEIN"/>
    <property type="match status" value="1"/>
</dbReference>